<dbReference type="GO" id="GO:0032259">
    <property type="term" value="P:methylation"/>
    <property type="evidence" value="ECO:0007669"/>
    <property type="project" value="UniProtKB-KW"/>
</dbReference>
<feature type="binding site" evidence="5">
    <location>
        <begin position="143"/>
        <end position="147"/>
    </location>
    <ligand>
        <name>S-adenosyl-L-methionine</name>
        <dbReference type="ChEBI" id="CHEBI:59789"/>
    </ligand>
</feature>
<dbReference type="InterPro" id="IPR019874">
    <property type="entry name" value="RF_methyltr_PrmC"/>
</dbReference>
<dbReference type="Pfam" id="PF17827">
    <property type="entry name" value="PrmC_N"/>
    <property type="match status" value="1"/>
</dbReference>
<feature type="binding site" evidence="5">
    <location>
        <position position="166"/>
    </location>
    <ligand>
        <name>S-adenosyl-L-methionine</name>
        <dbReference type="ChEBI" id="CHEBI:59789"/>
    </ligand>
</feature>
<dbReference type="InterPro" id="IPR007848">
    <property type="entry name" value="Small_mtfrase_dom"/>
</dbReference>
<comment type="caution">
    <text evidence="9">The sequence shown here is derived from an EMBL/GenBank/DDBJ whole genome shotgun (WGS) entry which is preliminary data.</text>
</comment>
<feature type="domain" description="Methyltransferase small" evidence="7">
    <location>
        <begin position="133"/>
        <end position="219"/>
    </location>
</feature>
<accession>A0ABV7X033</accession>
<organism evidence="9 10">
    <name type="scientific">Devosia honganensis</name>
    <dbReference type="NCBI Taxonomy" id="1610527"/>
    <lineage>
        <taxon>Bacteria</taxon>
        <taxon>Pseudomonadati</taxon>
        <taxon>Pseudomonadota</taxon>
        <taxon>Alphaproteobacteria</taxon>
        <taxon>Hyphomicrobiales</taxon>
        <taxon>Devosiaceae</taxon>
        <taxon>Devosia</taxon>
    </lineage>
</organism>
<dbReference type="PANTHER" id="PTHR18895:SF74">
    <property type="entry name" value="MTRF1L RELEASE FACTOR GLUTAMINE METHYLTRANSFERASE"/>
    <property type="match status" value="1"/>
</dbReference>
<dbReference type="Pfam" id="PF05175">
    <property type="entry name" value="MTS"/>
    <property type="match status" value="1"/>
</dbReference>
<keyword evidence="2 5" id="KW-0808">Transferase</keyword>
<keyword evidence="1 5" id="KW-0489">Methyltransferase</keyword>
<comment type="similarity">
    <text evidence="5">Belongs to the protein N5-glutamine methyltransferase family. PrmC subfamily.</text>
</comment>
<name>A0ABV7X033_9HYPH</name>
<feature type="binding site" evidence="5">
    <location>
        <position position="195"/>
    </location>
    <ligand>
        <name>S-adenosyl-L-methionine</name>
        <dbReference type="ChEBI" id="CHEBI:59789"/>
    </ligand>
</feature>
<dbReference type="InterPro" id="IPR002052">
    <property type="entry name" value="DNA_methylase_N6_adenine_CS"/>
</dbReference>
<feature type="binding site" evidence="5">
    <location>
        <position position="211"/>
    </location>
    <ligand>
        <name>S-adenosyl-L-methionine</name>
        <dbReference type="ChEBI" id="CHEBI:59789"/>
    </ligand>
</feature>
<evidence type="ECO:0000256" key="6">
    <source>
        <dbReference type="SAM" id="MobiDB-lite"/>
    </source>
</evidence>
<dbReference type="Gene3D" id="3.40.50.150">
    <property type="entry name" value="Vaccinia Virus protein VP39"/>
    <property type="match status" value="1"/>
</dbReference>
<dbReference type="RefSeq" id="WP_380095914.1">
    <property type="nucleotide sequence ID" value="NZ_JBHRYD010000001.1"/>
</dbReference>
<dbReference type="CDD" id="cd02440">
    <property type="entry name" value="AdoMet_MTases"/>
    <property type="match status" value="1"/>
</dbReference>
<evidence type="ECO:0000256" key="4">
    <source>
        <dbReference type="ARBA" id="ARBA00048391"/>
    </source>
</evidence>
<dbReference type="NCBIfam" id="TIGR03534">
    <property type="entry name" value="RF_mod_PrmC"/>
    <property type="match status" value="1"/>
</dbReference>
<dbReference type="PROSITE" id="PS00092">
    <property type="entry name" value="N6_MTASE"/>
    <property type="match status" value="1"/>
</dbReference>
<reference evidence="10" key="1">
    <citation type="journal article" date="2019" name="Int. J. Syst. Evol. Microbiol.">
        <title>The Global Catalogue of Microorganisms (GCM) 10K type strain sequencing project: providing services to taxonomists for standard genome sequencing and annotation.</title>
        <authorList>
            <consortium name="The Broad Institute Genomics Platform"/>
            <consortium name="The Broad Institute Genome Sequencing Center for Infectious Disease"/>
            <person name="Wu L."/>
            <person name="Ma J."/>
        </authorList>
    </citation>
    <scope>NUCLEOTIDE SEQUENCE [LARGE SCALE GENOMIC DNA]</scope>
    <source>
        <strain evidence="10">KCTC 42281</strain>
    </source>
</reference>
<feature type="region of interest" description="Disordered" evidence="6">
    <location>
        <begin position="1"/>
        <end position="20"/>
    </location>
</feature>
<evidence type="ECO:0000256" key="1">
    <source>
        <dbReference type="ARBA" id="ARBA00022603"/>
    </source>
</evidence>
<evidence type="ECO:0000259" key="8">
    <source>
        <dbReference type="Pfam" id="PF17827"/>
    </source>
</evidence>
<gene>
    <name evidence="5 9" type="primary">prmC</name>
    <name evidence="9" type="ORF">ACFOOL_04065</name>
</gene>
<dbReference type="EC" id="2.1.1.297" evidence="5"/>
<comment type="catalytic activity">
    <reaction evidence="4 5">
        <text>L-glutaminyl-[peptide chain release factor] + S-adenosyl-L-methionine = N(5)-methyl-L-glutaminyl-[peptide chain release factor] + S-adenosyl-L-homocysteine + H(+)</text>
        <dbReference type="Rhea" id="RHEA:42896"/>
        <dbReference type="Rhea" id="RHEA-COMP:10271"/>
        <dbReference type="Rhea" id="RHEA-COMP:10272"/>
        <dbReference type="ChEBI" id="CHEBI:15378"/>
        <dbReference type="ChEBI" id="CHEBI:30011"/>
        <dbReference type="ChEBI" id="CHEBI:57856"/>
        <dbReference type="ChEBI" id="CHEBI:59789"/>
        <dbReference type="ChEBI" id="CHEBI:61891"/>
        <dbReference type="EC" id="2.1.1.297"/>
    </reaction>
</comment>
<dbReference type="SUPFAM" id="SSF53335">
    <property type="entry name" value="S-adenosyl-L-methionine-dependent methyltransferases"/>
    <property type="match status" value="1"/>
</dbReference>
<dbReference type="PANTHER" id="PTHR18895">
    <property type="entry name" value="HEMK METHYLTRANSFERASE"/>
    <property type="match status" value="1"/>
</dbReference>
<evidence type="ECO:0000256" key="5">
    <source>
        <dbReference type="HAMAP-Rule" id="MF_02126"/>
    </source>
</evidence>
<dbReference type="InterPro" id="IPR029063">
    <property type="entry name" value="SAM-dependent_MTases_sf"/>
</dbReference>
<evidence type="ECO:0000256" key="3">
    <source>
        <dbReference type="ARBA" id="ARBA00022691"/>
    </source>
</evidence>
<dbReference type="NCBIfam" id="TIGR00536">
    <property type="entry name" value="hemK_fam"/>
    <property type="match status" value="1"/>
</dbReference>
<keyword evidence="10" id="KW-1185">Reference proteome</keyword>
<feature type="binding site" evidence="5">
    <location>
        <begin position="211"/>
        <end position="214"/>
    </location>
    <ligand>
        <name>substrate</name>
    </ligand>
</feature>
<proteinExistence type="inferred from homology"/>
<evidence type="ECO:0000256" key="2">
    <source>
        <dbReference type="ARBA" id="ARBA00022679"/>
    </source>
</evidence>
<dbReference type="InterPro" id="IPR050320">
    <property type="entry name" value="N5-glutamine_MTase"/>
</dbReference>
<dbReference type="Gene3D" id="1.10.8.10">
    <property type="entry name" value="DNA helicase RuvA subunit, C-terminal domain"/>
    <property type="match status" value="1"/>
</dbReference>
<feature type="domain" description="Release factor glutamine methyltransferase N-terminal" evidence="8">
    <location>
        <begin position="31"/>
        <end position="100"/>
    </location>
</feature>
<keyword evidence="3 5" id="KW-0949">S-adenosyl-L-methionine</keyword>
<dbReference type="InterPro" id="IPR040758">
    <property type="entry name" value="PrmC_N"/>
</dbReference>
<dbReference type="InterPro" id="IPR004556">
    <property type="entry name" value="HemK-like"/>
</dbReference>
<evidence type="ECO:0000313" key="10">
    <source>
        <dbReference type="Proteomes" id="UP001595613"/>
    </source>
</evidence>
<evidence type="ECO:0000313" key="9">
    <source>
        <dbReference type="EMBL" id="MFC3703924.1"/>
    </source>
</evidence>
<dbReference type="GO" id="GO:0102559">
    <property type="term" value="F:peptide chain release factor N(5)-glutamine methyltransferase activity"/>
    <property type="evidence" value="ECO:0007669"/>
    <property type="project" value="UniProtKB-EC"/>
</dbReference>
<dbReference type="HAMAP" id="MF_02126">
    <property type="entry name" value="RF_methyltr_PrmC"/>
    <property type="match status" value="1"/>
</dbReference>
<comment type="function">
    <text evidence="5">Methylates the class 1 translation termination release factors RF1/PrfA and RF2/PrfB on the glutamine residue of the universally conserved GGQ motif.</text>
</comment>
<dbReference type="Proteomes" id="UP001595613">
    <property type="component" value="Unassembled WGS sequence"/>
</dbReference>
<protein>
    <recommendedName>
        <fullName evidence="5">Release factor glutamine methyltransferase</fullName>
        <shortName evidence="5">RF MTase</shortName>
        <ecNumber evidence="5">2.1.1.297</ecNumber>
    </recommendedName>
    <alternativeName>
        <fullName evidence="5">N5-glutamine methyltransferase PrmC</fullName>
    </alternativeName>
    <alternativeName>
        <fullName evidence="5">Protein-(glutamine-N5) MTase PrmC</fullName>
    </alternativeName>
    <alternativeName>
        <fullName evidence="5">Protein-glutamine N-methyltransferase PrmC</fullName>
    </alternativeName>
</protein>
<sequence length="312" mass="32674">MDRGADHRAPGGATGGYGGRQLTGPVSVGALWRGWRDVLERRGVATAALDARLLTGHVLGFDALALATREREPAPPGAAEALAFAMQRRLAGESVARILGTREFYGLDFALGAATLEPRPDTELLVDLALRMLPPGGRLLDLGTGTGCIAIAVLAHRGDASGLATDLEEAALAVARGNARRHGVDDRLDFAQGSWFEALSGPERFDLILSNPPYIASAVIATLAAEVRDFDPPLALDGGADGLEPYRVIAADSARHLRQGGKVLVEIGHDQGETVPALFAARGFADIVVHKDLAGLDRVVLAHQIGAMNADP</sequence>
<dbReference type="EMBL" id="JBHRYD010000001">
    <property type="protein sequence ID" value="MFC3703924.1"/>
    <property type="molecule type" value="Genomic_DNA"/>
</dbReference>
<evidence type="ECO:0000259" key="7">
    <source>
        <dbReference type="Pfam" id="PF05175"/>
    </source>
</evidence>